<evidence type="ECO:0000259" key="1">
    <source>
        <dbReference type="Pfam" id="PF25597"/>
    </source>
</evidence>
<dbReference type="AlphaFoldDB" id="A0A371ESM9"/>
<evidence type="ECO:0000313" key="2">
    <source>
        <dbReference type="EMBL" id="RDX69004.1"/>
    </source>
</evidence>
<gene>
    <name evidence="2" type="ORF">CR513_51943</name>
</gene>
<dbReference type="PANTHER" id="PTHR11439">
    <property type="entry name" value="GAG-POL-RELATED RETROTRANSPOSON"/>
    <property type="match status" value="1"/>
</dbReference>
<dbReference type="Pfam" id="PF25597">
    <property type="entry name" value="SH3_retrovirus"/>
    <property type="match status" value="1"/>
</dbReference>
<keyword evidence="3" id="KW-1185">Reference proteome</keyword>
<accession>A0A371ESM9</accession>
<reference evidence="2" key="1">
    <citation type="submission" date="2018-05" db="EMBL/GenBank/DDBJ databases">
        <title>Draft genome of Mucuna pruriens seed.</title>
        <authorList>
            <person name="Nnadi N.E."/>
            <person name="Vos R."/>
            <person name="Hasami M.H."/>
            <person name="Devisetty U.K."/>
            <person name="Aguiy J.C."/>
        </authorList>
    </citation>
    <scope>NUCLEOTIDE SEQUENCE [LARGE SCALE GENOMIC DNA]</scope>
    <source>
        <strain evidence="2">JCA_2017</strain>
    </source>
</reference>
<proteinExistence type="predicted"/>
<dbReference type="PANTHER" id="PTHR11439:SF467">
    <property type="entry name" value="INTEGRASE CATALYTIC DOMAIN-CONTAINING PROTEIN"/>
    <property type="match status" value="1"/>
</dbReference>
<dbReference type="InterPro" id="IPR057670">
    <property type="entry name" value="SH3_retrovirus"/>
</dbReference>
<dbReference type="CDD" id="cd09272">
    <property type="entry name" value="RNase_HI_RT_Ty1"/>
    <property type="match status" value="1"/>
</dbReference>
<organism evidence="2 3">
    <name type="scientific">Mucuna pruriens</name>
    <name type="common">Velvet bean</name>
    <name type="synonym">Dolichos pruriens</name>
    <dbReference type="NCBI Taxonomy" id="157652"/>
    <lineage>
        <taxon>Eukaryota</taxon>
        <taxon>Viridiplantae</taxon>
        <taxon>Streptophyta</taxon>
        <taxon>Embryophyta</taxon>
        <taxon>Tracheophyta</taxon>
        <taxon>Spermatophyta</taxon>
        <taxon>Magnoliopsida</taxon>
        <taxon>eudicotyledons</taxon>
        <taxon>Gunneridae</taxon>
        <taxon>Pentapetalae</taxon>
        <taxon>rosids</taxon>
        <taxon>fabids</taxon>
        <taxon>Fabales</taxon>
        <taxon>Fabaceae</taxon>
        <taxon>Papilionoideae</taxon>
        <taxon>50 kb inversion clade</taxon>
        <taxon>NPAAA clade</taxon>
        <taxon>indigoferoid/millettioid clade</taxon>
        <taxon>Phaseoleae</taxon>
        <taxon>Mucuna</taxon>
    </lineage>
</organism>
<dbReference type="EMBL" id="QJKJ01012307">
    <property type="protein sequence ID" value="RDX69004.1"/>
    <property type="molecule type" value="Genomic_DNA"/>
</dbReference>
<sequence>MLPNVVSSALNTDFKDWKEAVEIILDCMDLDLALWVEKPIPTPDNLQEVKFKKCERSNRIVKRKGNIREYIMEMSNLAAKLKSLKLELGEDLIVHLVLILLPTHFRPSKNKKRKSIEDAAKRSSKGKKPKKNEEFTCFFCKKLGHMKNNVLSTPAGGIYFPSPAWTNLREALKTTVYILNRVPTVAVNKTPYELWIGKKPSVKILHILGYPVEARPYRPHERKLDSRTINCYFVGYVECSQGYKFYNPTSRSFFETRNARILEEVEFEKEENIRNVVFEEESILRDRSQDSKPQDTSIAKGDKFSLKQCPNNDLERNEMQKIPYVLVVGCLIYLSDLGMQHWKAVKCVMHYLKRTKGYMLTYRKSEGLEIIGYSNSNFARCQDRKYSMFGYTYMLARGAISWKSVKWTLIAPSTMVVEFVACFETSNHEIWLRNSVTSLRVVDGIERPLKIYFDNNSIVLYSNNNKSSTKSKFIDIKFLVVKERVQNNQIFIEHIGTSFILVDPLTKGLIPKANASGKVMIPNTPNQKYILCSPHQKRKTKVLGGTKEEKALKKNSRVYHTQVEGSATAMGMERRIMHLHVTLSA</sequence>
<feature type="non-terminal residue" evidence="2">
    <location>
        <position position="1"/>
    </location>
</feature>
<evidence type="ECO:0000313" key="3">
    <source>
        <dbReference type="Proteomes" id="UP000257109"/>
    </source>
</evidence>
<dbReference type="STRING" id="157652.A0A371ESM9"/>
<comment type="caution">
    <text evidence="2">The sequence shown here is derived from an EMBL/GenBank/DDBJ whole genome shotgun (WGS) entry which is preliminary data.</text>
</comment>
<dbReference type="Proteomes" id="UP000257109">
    <property type="component" value="Unassembled WGS sequence"/>
</dbReference>
<dbReference type="OrthoDB" id="418757at2759"/>
<name>A0A371ESM9_MUCPR</name>
<protein>
    <recommendedName>
        <fullName evidence="1">Retroviral polymerase SH3-like domain-containing protein</fullName>
    </recommendedName>
</protein>
<feature type="domain" description="Retroviral polymerase SH3-like" evidence="1">
    <location>
        <begin position="219"/>
        <end position="272"/>
    </location>
</feature>